<feature type="chain" id="PRO_5038383145" evidence="2">
    <location>
        <begin position="25"/>
        <end position="988"/>
    </location>
</feature>
<dbReference type="PANTHER" id="PTHR42767:SF1">
    <property type="entry name" value="ENDO-BETA-1,6-GALACTANASE-LIKE DOMAIN-CONTAINING PROTEIN"/>
    <property type="match status" value="1"/>
</dbReference>
<dbReference type="InterPro" id="IPR000772">
    <property type="entry name" value="Ricin_B_lectin"/>
</dbReference>
<dbReference type="InterPro" id="IPR011081">
    <property type="entry name" value="Big_4"/>
</dbReference>
<evidence type="ECO:0000313" key="7">
    <source>
        <dbReference type="Proteomes" id="UP000239485"/>
    </source>
</evidence>
<dbReference type="Pfam" id="PF14587">
    <property type="entry name" value="Glyco_hydr_30_2"/>
    <property type="match status" value="1"/>
</dbReference>
<dbReference type="PROSITE" id="PS51318">
    <property type="entry name" value="TAT"/>
    <property type="match status" value="1"/>
</dbReference>
<dbReference type="Gene3D" id="2.80.10.50">
    <property type="match status" value="1"/>
</dbReference>
<feature type="domain" description="Bacterial Ig-like" evidence="3">
    <location>
        <begin position="771"/>
        <end position="822"/>
    </location>
</feature>
<evidence type="ECO:0000259" key="4">
    <source>
        <dbReference type="Pfam" id="PF14200"/>
    </source>
</evidence>
<dbReference type="InterPro" id="IPR017853">
    <property type="entry name" value="GH"/>
</dbReference>
<dbReference type="GO" id="GO:0004553">
    <property type="term" value="F:hydrolase activity, hydrolyzing O-glycosyl compounds"/>
    <property type="evidence" value="ECO:0007669"/>
    <property type="project" value="InterPro"/>
</dbReference>
<feature type="domain" description="Bacterial Ig-like" evidence="3">
    <location>
        <begin position="689"/>
        <end position="745"/>
    </location>
</feature>
<gene>
    <name evidence="6" type="ORF">CLV92_11466</name>
</gene>
<comment type="caution">
    <text evidence="6">The sequence shown here is derived from an EMBL/GenBank/DDBJ whole genome shotgun (WGS) entry which is preliminary data.</text>
</comment>
<feature type="signal peptide" evidence="2">
    <location>
        <begin position="1"/>
        <end position="24"/>
    </location>
</feature>
<evidence type="ECO:0000313" key="6">
    <source>
        <dbReference type="EMBL" id="PPK92465.1"/>
    </source>
</evidence>
<evidence type="ECO:0000259" key="3">
    <source>
        <dbReference type="Pfam" id="PF07532"/>
    </source>
</evidence>
<dbReference type="Gene3D" id="2.60.40.1180">
    <property type="entry name" value="Golgi alpha-mannosidase II"/>
    <property type="match status" value="1"/>
</dbReference>
<dbReference type="Gene3D" id="2.60.120.260">
    <property type="entry name" value="Galactose-binding domain-like"/>
    <property type="match status" value="1"/>
</dbReference>
<dbReference type="InterPro" id="IPR013780">
    <property type="entry name" value="Glyco_hydro_b"/>
</dbReference>
<feature type="region of interest" description="Disordered" evidence="1">
    <location>
        <begin position="865"/>
        <end position="889"/>
    </location>
</feature>
<dbReference type="InterPro" id="IPR039743">
    <property type="entry name" value="6GAL/EXGAL"/>
</dbReference>
<dbReference type="SUPFAM" id="SSF49785">
    <property type="entry name" value="Galactose-binding domain-like"/>
    <property type="match status" value="1"/>
</dbReference>
<evidence type="ECO:0000259" key="5">
    <source>
        <dbReference type="Pfam" id="PF14587"/>
    </source>
</evidence>
<dbReference type="SUPFAM" id="SSF51011">
    <property type="entry name" value="Glycosyl hydrolase domain"/>
    <property type="match status" value="1"/>
</dbReference>
<feature type="domain" description="Ricin B lectin" evidence="4">
    <location>
        <begin position="629"/>
        <end position="685"/>
    </location>
</feature>
<dbReference type="Gene3D" id="3.20.20.80">
    <property type="entry name" value="Glycosidases"/>
    <property type="match status" value="1"/>
</dbReference>
<organism evidence="6 7">
    <name type="scientific">Kineococcus xinjiangensis</name>
    <dbReference type="NCBI Taxonomy" id="512762"/>
    <lineage>
        <taxon>Bacteria</taxon>
        <taxon>Bacillati</taxon>
        <taxon>Actinomycetota</taxon>
        <taxon>Actinomycetes</taxon>
        <taxon>Kineosporiales</taxon>
        <taxon>Kineosporiaceae</taxon>
        <taxon>Kineococcus</taxon>
    </lineage>
</organism>
<evidence type="ECO:0000256" key="1">
    <source>
        <dbReference type="SAM" id="MobiDB-lite"/>
    </source>
</evidence>
<dbReference type="PROSITE" id="PS50231">
    <property type="entry name" value="RICIN_B_LECTIN"/>
    <property type="match status" value="1"/>
</dbReference>
<sequence length="988" mass="104328">MSSRTSARLLAGLGAVAVVATTAAAPTAAAPTAAAPTAAATAASSAQAANAVTVRPDPSYQGPEFQGWGTSLVWFANATGGYSDEVREELYRLLFSEEGLNLNIARYNIGGGHAPDVPDYLRPGSAVPGWWRAPAGVGLADKDWWNPDDPAHWDLDADPRQRWWVDRIKGDITKWETFSNSPPYFQTVSGYVSGGLDPAANQLRPESVEEFAAYLVRATEHLEQAHGIEVATVDPFNEPGTTYWSTKLGADGRPLPTKQEGAHISTDVQHEVVRALAERLQASPSGAVVSAMDETDPQLFAAEWATYPDDVRAAVAQLNVHTYGTRMRTAVRDIAKGEDKPLWMSEVEGSFLSGWNPTSMVPGLGIAERMADDLRELEPEAWVFWQPVENHDLTRSTPTQAGSNWGSIHVPFSCSPADTLARCPVVTNTKYDTARNFTHYIRPGDRLVAVDDTSSAAAVTKRGATVVHVNDGTAPRTVTLDLTGFRKVAGDAQVTPVVTTAGRPLVQGAPVRVVDGRATVEVPAQSVTTFLVEGVSGAAAEQALVQDRHTYRLRGVQSGRSLTAGADGRTAVRTDDADDAAQLWRLDAVAAKGTNRARYAVTSVADGRRLSVAAGAPVLVPAEGEPDAAAQWIASTTGDGTVTLVNVATGRLLEVGGRATADGSPVTTYRPTSGANQLWTLVDETVTGIRPVEAFTVPGVAPVLPGLVVPVHPDGAGASLPVTWNPPPEPLWRKPGIVEVRGTATDAAGRRHRARAEVVVDTLTSTLPAAARTFAGGEPELPATVAAVGSLGREVQRPVTWHAPPEGAYSRVGVVTVTGTADAGDGRRLDATARVTVTEPVEENAALAPGVVATATFTERGYSPAALHDGRTTDKAWSNWKPGTKNPSDTVTTALPAPRHVAKVRAHSYRDGTESYPARLLVQTRTGDGEWVDAAPEVAVPSGGATAPVVEVAFPPRRVDAVRVVMTARPGTYMTMSEIEVIALAPAP</sequence>
<keyword evidence="2" id="KW-0732">Signal</keyword>
<dbReference type="RefSeq" id="WP_104434706.1">
    <property type="nucleotide sequence ID" value="NZ_PTJD01000014.1"/>
</dbReference>
<dbReference type="Pfam" id="PF07532">
    <property type="entry name" value="Big_4"/>
    <property type="match status" value="2"/>
</dbReference>
<evidence type="ECO:0000256" key="2">
    <source>
        <dbReference type="SAM" id="SignalP"/>
    </source>
</evidence>
<dbReference type="CDD" id="cd00161">
    <property type="entry name" value="beta-trefoil_Ricin-like"/>
    <property type="match status" value="1"/>
</dbReference>
<keyword evidence="7" id="KW-1185">Reference proteome</keyword>
<feature type="domain" description="Endo-beta-1,6-galactanase-like" evidence="5">
    <location>
        <begin position="66"/>
        <end position="289"/>
    </location>
</feature>
<dbReference type="InterPro" id="IPR039514">
    <property type="entry name" value="6GAL-like"/>
</dbReference>
<dbReference type="InterPro" id="IPR008979">
    <property type="entry name" value="Galactose-bd-like_sf"/>
</dbReference>
<dbReference type="AlphaFoldDB" id="A0A2S6IE16"/>
<dbReference type="OrthoDB" id="9806701at2"/>
<dbReference type="EMBL" id="PTJD01000014">
    <property type="protein sequence ID" value="PPK92465.1"/>
    <property type="molecule type" value="Genomic_DNA"/>
</dbReference>
<protein>
    <submittedName>
        <fullName evidence="6">Ig-like protein group 4</fullName>
    </submittedName>
</protein>
<proteinExistence type="predicted"/>
<dbReference type="Pfam" id="PF14200">
    <property type="entry name" value="RicinB_lectin_2"/>
    <property type="match status" value="1"/>
</dbReference>
<dbReference type="SUPFAM" id="SSF50370">
    <property type="entry name" value="Ricin B-like lectins"/>
    <property type="match status" value="1"/>
</dbReference>
<accession>A0A2S6IE16</accession>
<dbReference type="InterPro" id="IPR006311">
    <property type="entry name" value="TAT_signal"/>
</dbReference>
<dbReference type="SUPFAM" id="SSF51445">
    <property type="entry name" value="(Trans)glycosidases"/>
    <property type="match status" value="1"/>
</dbReference>
<reference evidence="6 7" key="1">
    <citation type="submission" date="2018-02" db="EMBL/GenBank/DDBJ databases">
        <title>Genomic Encyclopedia of Archaeal and Bacterial Type Strains, Phase II (KMG-II): from individual species to whole genera.</title>
        <authorList>
            <person name="Goeker M."/>
        </authorList>
    </citation>
    <scope>NUCLEOTIDE SEQUENCE [LARGE SCALE GENOMIC DNA]</scope>
    <source>
        <strain evidence="6 7">DSM 22857</strain>
    </source>
</reference>
<dbReference type="PANTHER" id="PTHR42767">
    <property type="entry name" value="ENDO-BETA-1,6-GALACTANASE"/>
    <property type="match status" value="1"/>
</dbReference>
<name>A0A2S6IE16_9ACTN</name>
<dbReference type="InterPro" id="IPR035992">
    <property type="entry name" value="Ricin_B-like_lectins"/>
</dbReference>
<dbReference type="Proteomes" id="UP000239485">
    <property type="component" value="Unassembled WGS sequence"/>
</dbReference>